<evidence type="ECO:0000256" key="8">
    <source>
        <dbReference type="NCBIfam" id="TIGR02209"/>
    </source>
</evidence>
<dbReference type="NCBIfam" id="TIGR02209">
    <property type="entry name" value="ftsL_broad"/>
    <property type="match status" value="1"/>
</dbReference>
<evidence type="ECO:0000256" key="6">
    <source>
        <dbReference type="ARBA" id="ARBA00023136"/>
    </source>
</evidence>
<evidence type="ECO:0000313" key="10">
    <source>
        <dbReference type="EMBL" id="MSV24118.1"/>
    </source>
</evidence>
<reference evidence="10 11" key="1">
    <citation type="submission" date="2019-08" db="EMBL/GenBank/DDBJ databases">
        <title>In-depth cultivation of the pig gut microbiome towards novel bacterial diversity and tailored functional studies.</title>
        <authorList>
            <person name="Wylensek D."/>
            <person name="Hitch T.C.A."/>
            <person name="Clavel T."/>
        </authorList>
    </citation>
    <scope>NUCLEOTIDE SEQUENCE [LARGE SCALE GENOMIC DNA]</scope>
    <source>
        <strain evidence="11">WCA-380-WT-3B3</strain>
    </source>
</reference>
<dbReference type="EMBL" id="VUNL01000002">
    <property type="protein sequence ID" value="MSV24118.1"/>
    <property type="molecule type" value="Genomic_DNA"/>
</dbReference>
<evidence type="ECO:0000256" key="7">
    <source>
        <dbReference type="ARBA" id="ARBA00023306"/>
    </source>
</evidence>
<dbReference type="InterPro" id="IPR011922">
    <property type="entry name" value="Cell_div_FtsL"/>
</dbReference>
<name>A0A6I2UPH8_9FIRM</name>
<dbReference type="InterPro" id="IPR007060">
    <property type="entry name" value="FtsL/DivIC"/>
</dbReference>
<evidence type="ECO:0000256" key="1">
    <source>
        <dbReference type="ARBA" id="ARBA00004401"/>
    </source>
</evidence>
<accession>A0A6I2UPH8</accession>
<dbReference type="GO" id="GO:0005886">
    <property type="term" value="C:plasma membrane"/>
    <property type="evidence" value="ECO:0007669"/>
    <property type="project" value="UniProtKB-SubCell"/>
</dbReference>
<comment type="caution">
    <text evidence="10">The sequence shown here is derived from an EMBL/GenBank/DDBJ whole genome shotgun (WGS) entry which is preliminary data.</text>
</comment>
<evidence type="ECO:0000256" key="3">
    <source>
        <dbReference type="ARBA" id="ARBA00022618"/>
    </source>
</evidence>
<evidence type="ECO:0000256" key="9">
    <source>
        <dbReference type="SAM" id="Coils"/>
    </source>
</evidence>
<dbReference type="Pfam" id="PF04977">
    <property type="entry name" value="DivIC"/>
    <property type="match status" value="1"/>
</dbReference>
<gene>
    <name evidence="10" type="primary">ftsL</name>
    <name evidence="10" type="ORF">FYJ78_02735</name>
</gene>
<feature type="coiled-coil region" evidence="9">
    <location>
        <begin position="19"/>
        <end position="53"/>
    </location>
</feature>
<protein>
    <recommendedName>
        <fullName evidence="8">Cell division protein FtsL</fullName>
    </recommendedName>
</protein>
<evidence type="ECO:0000256" key="2">
    <source>
        <dbReference type="ARBA" id="ARBA00022475"/>
    </source>
</evidence>
<comment type="subcellular location">
    <subcellularLocation>
        <location evidence="1">Cell membrane</location>
        <topology evidence="1">Single-pass type II membrane protein</topology>
    </subcellularLocation>
</comment>
<keyword evidence="2" id="KW-1003">Cell membrane</keyword>
<evidence type="ECO:0000313" key="11">
    <source>
        <dbReference type="Proteomes" id="UP000430222"/>
    </source>
</evidence>
<dbReference type="AlphaFoldDB" id="A0A6I2UPH8"/>
<keyword evidence="3 10" id="KW-0132">Cell division</keyword>
<keyword evidence="11" id="KW-1185">Reference proteome</keyword>
<proteinExistence type="predicted"/>
<sequence length="79" mass="9046">MAGIVVYFAFLLISQQVYLSQVRQDQASAEARLAAARQENEALRQEKERLGDLNYIEKLAREELGMTRRGELPYSTGRK</sequence>
<keyword evidence="9" id="KW-0175">Coiled coil</keyword>
<evidence type="ECO:0000256" key="4">
    <source>
        <dbReference type="ARBA" id="ARBA00022692"/>
    </source>
</evidence>
<keyword evidence="6" id="KW-0472">Membrane</keyword>
<dbReference type="GO" id="GO:0051301">
    <property type="term" value="P:cell division"/>
    <property type="evidence" value="ECO:0007669"/>
    <property type="project" value="UniProtKB-KW"/>
</dbReference>
<keyword evidence="7" id="KW-0131">Cell cycle</keyword>
<organism evidence="10 11">
    <name type="scientific">Selenomonas montiformis</name>
    <dbReference type="NCBI Taxonomy" id="2652285"/>
    <lineage>
        <taxon>Bacteria</taxon>
        <taxon>Bacillati</taxon>
        <taxon>Bacillota</taxon>
        <taxon>Negativicutes</taxon>
        <taxon>Selenomonadales</taxon>
        <taxon>Selenomonadaceae</taxon>
        <taxon>Selenomonas</taxon>
    </lineage>
</organism>
<keyword evidence="5" id="KW-1133">Transmembrane helix</keyword>
<keyword evidence="4" id="KW-0812">Transmembrane</keyword>
<dbReference type="Proteomes" id="UP000430222">
    <property type="component" value="Unassembled WGS sequence"/>
</dbReference>
<evidence type="ECO:0000256" key="5">
    <source>
        <dbReference type="ARBA" id="ARBA00022989"/>
    </source>
</evidence>